<dbReference type="Pfam" id="PF01411">
    <property type="entry name" value="tRNA-synt_2c"/>
    <property type="match status" value="1"/>
</dbReference>
<dbReference type="InterPro" id="IPR018164">
    <property type="entry name" value="Ala-tRNA-synth_IIc_N"/>
</dbReference>
<dbReference type="InterPro" id="IPR050058">
    <property type="entry name" value="Ala-tRNA_ligase"/>
</dbReference>
<dbReference type="SUPFAM" id="SSF101353">
    <property type="entry name" value="Putative anticodon-binding domain of alanyl-tRNA synthetase (AlaRS)"/>
    <property type="match status" value="1"/>
</dbReference>
<keyword evidence="5 13" id="KW-0547">Nucleotide-binding</keyword>
<accession>L0F7U5</accession>
<dbReference type="Pfam" id="PF02272">
    <property type="entry name" value="DHHA1"/>
    <property type="match status" value="1"/>
</dbReference>
<dbReference type="STRING" id="871963.Desdi_2485"/>
<protein>
    <recommendedName>
        <fullName evidence="13">Alanine--tRNA ligase</fullName>
        <ecNumber evidence="13">6.1.1.7</ecNumber>
    </recommendedName>
    <alternativeName>
        <fullName evidence="13">Alanyl-tRNA synthetase</fullName>
        <shortName evidence="13">AlaRS</shortName>
    </alternativeName>
</protein>
<dbReference type="InterPro" id="IPR002318">
    <property type="entry name" value="Ala-tRNA-lgiase_IIc"/>
</dbReference>
<keyword evidence="9 13" id="KW-0648">Protein biosynthesis</keyword>
<dbReference type="EMBL" id="CP003344">
    <property type="protein sequence ID" value="AGA69909.1"/>
    <property type="molecule type" value="Genomic_DNA"/>
</dbReference>
<keyword evidence="10 13" id="KW-0030">Aminoacyl-tRNA synthetase</keyword>
<dbReference type="GO" id="GO:0005524">
    <property type="term" value="F:ATP binding"/>
    <property type="evidence" value="ECO:0007669"/>
    <property type="project" value="UniProtKB-UniRule"/>
</dbReference>
<dbReference type="GO" id="GO:0008270">
    <property type="term" value="F:zinc ion binding"/>
    <property type="evidence" value="ECO:0007669"/>
    <property type="project" value="UniProtKB-UniRule"/>
</dbReference>
<evidence type="ECO:0000256" key="14">
    <source>
        <dbReference type="SAM" id="Coils"/>
    </source>
</evidence>
<comment type="domain">
    <text evidence="13">Consists of three domains; the N-terminal catalytic domain, the editing domain and the C-terminal C-Ala domain. The editing domain removes incorrectly charged amino acids, while the C-Ala domain, along with tRNA(Ala), serves as a bridge to cooperatively bring together the editing and aminoacylation centers thus stimulating deacylation of misacylated tRNAs.</text>
</comment>
<comment type="function">
    <text evidence="11 13">Catalyzes the attachment of alanine to tRNA(Ala) in a two-step reaction: alanine is first activated by ATP to form Ala-AMP and then transferred to the acceptor end of tRNA(Ala). Also edits incorrectly charged Ser-tRNA(Ala) and Gly-tRNA(Ala) via its editing domain.</text>
</comment>
<evidence type="ECO:0000313" key="17">
    <source>
        <dbReference type="Proteomes" id="UP000010797"/>
    </source>
</evidence>
<keyword evidence="4 13" id="KW-0479">Metal-binding</keyword>
<evidence type="ECO:0000256" key="6">
    <source>
        <dbReference type="ARBA" id="ARBA00022833"/>
    </source>
</evidence>
<dbReference type="HAMAP" id="MF_00036_B">
    <property type="entry name" value="Ala_tRNA_synth_B"/>
    <property type="match status" value="1"/>
</dbReference>
<dbReference type="GO" id="GO:0002161">
    <property type="term" value="F:aminoacyl-tRNA deacylase activity"/>
    <property type="evidence" value="ECO:0007669"/>
    <property type="project" value="TreeGrafter"/>
</dbReference>
<keyword evidence="14" id="KW-0175">Coiled coil</keyword>
<name>L0F7U5_DESDL</name>
<keyword evidence="13" id="KW-0963">Cytoplasm</keyword>
<dbReference type="FunFam" id="3.30.980.10:FF:000004">
    <property type="entry name" value="Alanine--tRNA ligase, cytoplasmic"/>
    <property type="match status" value="1"/>
</dbReference>
<dbReference type="Gene3D" id="3.30.980.10">
    <property type="entry name" value="Threonyl-trna Synthetase, Chain A, domain 2"/>
    <property type="match status" value="1"/>
</dbReference>
<dbReference type="SMART" id="SM00863">
    <property type="entry name" value="tRNA_SAD"/>
    <property type="match status" value="1"/>
</dbReference>
<dbReference type="GO" id="GO:0005829">
    <property type="term" value="C:cytosol"/>
    <property type="evidence" value="ECO:0007669"/>
    <property type="project" value="TreeGrafter"/>
</dbReference>
<dbReference type="CDD" id="cd00673">
    <property type="entry name" value="AlaRS_core"/>
    <property type="match status" value="1"/>
</dbReference>
<dbReference type="KEGG" id="ddl:Desdi_2485"/>
<evidence type="ECO:0000256" key="10">
    <source>
        <dbReference type="ARBA" id="ARBA00023146"/>
    </source>
</evidence>
<feature type="domain" description="Alanyl-transfer RNA synthetases family profile" evidence="15">
    <location>
        <begin position="20"/>
        <end position="726"/>
    </location>
</feature>
<dbReference type="NCBIfam" id="TIGR00344">
    <property type="entry name" value="alaS"/>
    <property type="match status" value="1"/>
</dbReference>
<dbReference type="SUPFAM" id="SSF55186">
    <property type="entry name" value="ThrRS/AlaRS common domain"/>
    <property type="match status" value="1"/>
</dbReference>
<comment type="similarity">
    <text evidence="1 13">Belongs to the class-II aminoacyl-tRNA synthetase family.</text>
</comment>
<evidence type="ECO:0000256" key="12">
    <source>
        <dbReference type="ARBA" id="ARBA00048300"/>
    </source>
</evidence>
<keyword evidence="17" id="KW-1185">Reference proteome</keyword>
<dbReference type="PANTHER" id="PTHR11777:SF9">
    <property type="entry name" value="ALANINE--TRNA LIGASE, CYTOPLASMIC"/>
    <property type="match status" value="1"/>
</dbReference>
<dbReference type="SUPFAM" id="SSF55681">
    <property type="entry name" value="Class II aaRS and biotin synthetases"/>
    <property type="match status" value="1"/>
</dbReference>
<dbReference type="InterPro" id="IPR018165">
    <property type="entry name" value="Ala-tRNA-synth_IIc_core"/>
</dbReference>
<dbReference type="InterPro" id="IPR045864">
    <property type="entry name" value="aa-tRNA-synth_II/BPL/LPL"/>
</dbReference>
<evidence type="ECO:0000256" key="13">
    <source>
        <dbReference type="HAMAP-Rule" id="MF_00036"/>
    </source>
</evidence>
<dbReference type="InterPro" id="IPR018162">
    <property type="entry name" value="Ala-tRNA-ligase_IIc_anticod-bd"/>
</dbReference>
<dbReference type="AlphaFoldDB" id="L0F7U5"/>
<evidence type="ECO:0000256" key="11">
    <source>
        <dbReference type="ARBA" id="ARBA00024779"/>
    </source>
</evidence>
<dbReference type="Gene3D" id="2.40.30.130">
    <property type="match status" value="1"/>
</dbReference>
<dbReference type="GO" id="GO:0004813">
    <property type="term" value="F:alanine-tRNA ligase activity"/>
    <property type="evidence" value="ECO:0007669"/>
    <property type="project" value="UniProtKB-UniRule"/>
</dbReference>
<dbReference type="Gene3D" id="6.10.250.550">
    <property type="match status" value="1"/>
</dbReference>
<keyword evidence="7 13" id="KW-0067">ATP-binding</keyword>
<comment type="cofactor">
    <cofactor evidence="13">
        <name>Zn(2+)</name>
        <dbReference type="ChEBI" id="CHEBI:29105"/>
    </cofactor>
    <text evidence="13">Binds 1 zinc ion per subunit.</text>
</comment>
<dbReference type="eggNOG" id="COG0013">
    <property type="taxonomic scope" value="Bacteria"/>
</dbReference>
<feature type="coiled-coil region" evidence="14">
    <location>
        <begin position="749"/>
        <end position="788"/>
    </location>
</feature>
<evidence type="ECO:0000256" key="7">
    <source>
        <dbReference type="ARBA" id="ARBA00022840"/>
    </source>
</evidence>
<dbReference type="Proteomes" id="UP000010797">
    <property type="component" value="Chromosome"/>
</dbReference>
<dbReference type="InterPro" id="IPR018163">
    <property type="entry name" value="Thr/Ala-tRNA-synth_IIc_edit"/>
</dbReference>
<feature type="binding site" evidence="13">
    <location>
        <position position="683"/>
    </location>
    <ligand>
        <name>Zn(2+)</name>
        <dbReference type="ChEBI" id="CHEBI:29105"/>
    </ligand>
</feature>
<keyword evidence="2 13" id="KW-0820">tRNA-binding</keyword>
<dbReference type="PROSITE" id="PS50860">
    <property type="entry name" value="AA_TRNA_LIGASE_II_ALA"/>
    <property type="match status" value="1"/>
</dbReference>
<keyword evidence="6 13" id="KW-0862">Zinc</keyword>
<dbReference type="FunFam" id="3.10.310.40:FF:000001">
    <property type="entry name" value="Alanine--tRNA ligase"/>
    <property type="match status" value="1"/>
</dbReference>
<dbReference type="GO" id="GO:0016740">
    <property type="term" value="F:transferase activity"/>
    <property type="evidence" value="ECO:0007669"/>
    <property type="project" value="UniProtKB-ARBA"/>
</dbReference>
<evidence type="ECO:0000256" key="5">
    <source>
        <dbReference type="ARBA" id="ARBA00022741"/>
    </source>
</evidence>
<dbReference type="GO" id="GO:0140096">
    <property type="term" value="F:catalytic activity, acting on a protein"/>
    <property type="evidence" value="ECO:0007669"/>
    <property type="project" value="UniProtKB-ARBA"/>
</dbReference>
<dbReference type="InterPro" id="IPR009000">
    <property type="entry name" value="Transl_B-barrel_sf"/>
</dbReference>
<feature type="binding site" evidence="13">
    <location>
        <position position="585"/>
    </location>
    <ligand>
        <name>Zn(2+)</name>
        <dbReference type="ChEBI" id="CHEBI:29105"/>
    </ligand>
</feature>
<reference evidence="17" key="1">
    <citation type="submission" date="2012-02" db="EMBL/GenBank/DDBJ databases">
        <title>Complete sequence of Desulfitobacterium dichloroeliminans LMG P-21439.</title>
        <authorList>
            <person name="Lucas S."/>
            <person name="Han J."/>
            <person name="Lapidus A."/>
            <person name="Cheng J.-F."/>
            <person name="Goodwin L."/>
            <person name="Pitluck S."/>
            <person name="Peters L."/>
            <person name="Ovchinnikova G."/>
            <person name="Teshima H."/>
            <person name="Detter J.C."/>
            <person name="Han C."/>
            <person name="Tapia R."/>
            <person name="Land M."/>
            <person name="Hauser L."/>
            <person name="Kyrpides N."/>
            <person name="Ivanova N."/>
            <person name="Pagani I."/>
            <person name="Kruse T."/>
            <person name="de Vos W.M."/>
            <person name="Boon N."/>
            <person name="Smidt H."/>
            <person name="Woyke T."/>
        </authorList>
    </citation>
    <scope>NUCLEOTIDE SEQUENCE [LARGE SCALE GENOMIC DNA]</scope>
    <source>
        <strain evidence="17">LMG P-21439 / DCA1</strain>
    </source>
</reference>
<dbReference type="Gene3D" id="3.10.310.40">
    <property type="match status" value="1"/>
</dbReference>
<gene>
    <name evidence="13" type="primary">alaS</name>
    <name evidence="16" type="ordered locus">Desdi_2485</name>
</gene>
<dbReference type="EC" id="6.1.1.7" evidence="13"/>
<dbReference type="Gene3D" id="3.30.930.10">
    <property type="entry name" value="Bira Bifunctional Protein, Domain 2"/>
    <property type="match status" value="1"/>
</dbReference>
<dbReference type="PANTHER" id="PTHR11777">
    <property type="entry name" value="ALANYL-TRNA SYNTHETASE"/>
    <property type="match status" value="1"/>
</dbReference>
<comment type="catalytic activity">
    <reaction evidence="12 13">
        <text>tRNA(Ala) + L-alanine + ATP = L-alanyl-tRNA(Ala) + AMP + diphosphate</text>
        <dbReference type="Rhea" id="RHEA:12540"/>
        <dbReference type="Rhea" id="RHEA-COMP:9657"/>
        <dbReference type="Rhea" id="RHEA-COMP:9923"/>
        <dbReference type="ChEBI" id="CHEBI:30616"/>
        <dbReference type="ChEBI" id="CHEBI:33019"/>
        <dbReference type="ChEBI" id="CHEBI:57972"/>
        <dbReference type="ChEBI" id="CHEBI:78442"/>
        <dbReference type="ChEBI" id="CHEBI:78497"/>
        <dbReference type="ChEBI" id="CHEBI:456215"/>
        <dbReference type="EC" id="6.1.1.7"/>
    </reaction>
</comment>
<evidence type="ECO:0000259" key="15">
    <source>
        <dbReference type="PROSITE" id="PS50860"/>
    </source>
</evidence>
<evidence type="ECO:0000256" key="2">
    <source>
        <dbReference type="ARBA" id="ARBA00022555"/>
    </source>
</evidence>
<dbReference type="Pfam" id="PF07973">
    <property type="entry name" value="tRNA_SAD"/>
    <property type="match status" value="1"/>
</dbReference>
<feature type="binding site" evidence="13">
    <location>
        <position position="687"/>
    </location>
    <ligand>
        <name>Zn(2+)</name>
        <dbReference type="ChEBI" id="CHEBI:29105"/>
    </ligand>
</feature>
<dbReference type="FunFam" id="3.30.930.10:FF:000004">
    <property type="entry name" value="Alanine--tRNA ligase"/>
    <property type="match status" value="1"/>
</dbReference>
<dbReference type="GO" id="GO:0000049">
    <property type="term" value="F:tRNA binding"/>
    <property type="evidence" value="ECO:0007669"/>
    <property type="project" value="UniProtKB-KW"/>
</dbReference>
<evidence type="ECO:0000313" key="16">
    <source>
        <dbReference type="EMBL" id="AGA69909.1"/>
    </source>
</evidence>
<evidence type="ECO:0000256" key="8">
    <source>
        <dbReference type="ARBA" id="ARBA00022884"/>
    </source>
</evidence>
<evidence type="ECO:0000256" key="1">
    <source>
        <dbReference type="ARBA" id="ARBA00008226"/>
    </source>
</evidence>
<dbReference type="HOGENOM" id="CLU_004485_1_1_9"/>
<dbReference type="GO" id="GO:0006419">
    <property type="term" value="P:alanyl-tRNA aminoacylation"/>
    <property type="evidence" value="ECO:0007669"/>
    <property type="project" value="UniProtKB-UniRule"/>
</dbReference>
<dbReference type="InterPro" id="IPR012947">
    <property type="entry name" value="tRNA_SAD"/>
</dbReference>
<dbReference type="InterPro" id="IPR023033">
    <property type="entry name" value="Ala_tRNA_ligase_euk/bac"/>
</dbReference>
<keyword evidence="3 13" id="KW-0436">Ligase</keyword>
<sequence>MPVPDFRGGFIYFEGGNNVYTGNQLREMFLKFFESKGHRILPSASLIPKDDPTLLLTVAGMVPFKPYFMRKVEPPFPRATTSQKCVRTPDLEVVGKTARHHTFFEMLGNFSFGDYFKSDAIPWAWEFVTEVLKLPVEQLWITVHPEDEEAKALWIEKTSVSPDRIAYDPENLWAAGPVGPCGYCSEIYVDLGESRGCGKLDCAIGCDCDRFLEIWNLVFMQYNRDESGMLTPLPKQNIDTGMGLERIASVMQGAASNFDTDLFLPIINKVSELSGVPYHSNDKSDVAMKVVADHTRAVSFMLSDGIRPGSEGRGYVLRRILRRAIRYARLLGIDKPFLEQIFVIIQRDYSHHYPELKENENFILNHLRLEEKNFQATLEQGTLILQEKVKSLQEAGVTALSGADAFSLYETYGFPVELTEEMLLEQDMSVDMEGFNLAAEEHRRLAKEQSQQMRAVQESAAISEKAKALGTTPFRGYQELTIKTKIEALFQAGEEVKDAAEGDEVLVFLAESPFYAESGGQTSDRGMIRTQRAEAKLTEVKKGVTGTLYHHFIVTQGVLNLGDEVEALVDEKARQATARHHSATHLLQSALRTVLGEHVQQAGSFVTPERLRFDFTHFSSLTPMELTRVEDLLNEAVLANLPVAVVEMSLDAAKADGATALFGEKYGDTVRVVSMGDFSKELCGGTHIHASGDIGLVKIVSEGGIGAGLRRIEAVAGVEALNTMRSFNDQLLEIAQLLKAQPADLSKRIQGMLAQIKDLEKEVQQLNAKVAKSEVESLLQQVKEVEGVPVLATKVSAQDMDALRNTADLLKDKMKSGVLVLGAASEGKVNWVTVVTPTGLSGLHAGQIIKEVAKITGGGGGGRPDMAQAGGKDPAKLGEALDQVPAILKSFLSSKG</sequence>
<dbReference type="InterPro" id="IPR003156">
    <property type="entry name" value="DHHA1_dom"/>
</dbReference>
<comment type="subcellular location">
    <subcellularLocation>
        <location evidence="13">Cytoplasm</location>
    </subcellularLocation>
</comment>
<evidence type="ECO:0000256" key="9">
    <source>
        <dbReference type="ARBA" id="ARBA00022917"/>
    </source>
</evidence>
<organism evidence="16 17">
    <name type="scientific">Desulfitobacterium dichloroeliminans (strain LMG P-21439 / DCA1)</name>
    <dbReference type="NCBI Taxonomy" id="871963"/>
    <lineage>
        <taxon>Bacteria</taxon>
        <taxon>Bacillati</taxon>
        <taxon>Bacillota</taxon>
        <taxon>Clostridia</taxon>
        <taxon>Eubacteriales</taxon>
        <taxon>Desulfitobacteriaceae</taxon>
        <taxon>Desulfitobacterium</taxon>
    </lineage>
</organism>
<dbReference type="SUPFAM" id="SSF50447">
    <property type="entry name" value="Translation proteins"/>
    <property type="match status" value="1"/>
</dbReference>
<evidence type="ECO:0000256" key="3">
    <source>
        <dbReference type="ARBA" id="ARBA00022598"/>
    </source>
</evidence>
<proteinExistence type="inferred from homology"/>
<feature type="binding site" evidence="13">
    <location>
        <position position="581"/>
    </location>
    <ligand>
        <name>Zn(2+)</name>
        <dbReference type="ChEBI" id="CHEBI:29105"/>
    </ligand>
</feature>
<dbReference type="Gene3D" id="3.30.54.20">
    <property type="match status" value="1"/>
</dbReference>
<dbReference type="PRINTS" id="PR00980">
    <property type="entry name" value="TRNASYNTHALA"/>
</dbReference>
<keyword evidence="8 13" id="KW-0694">RNA-binding</keyword>
<dbReference type="FunFam" id="3.30.54.20:FF:000001">
    <property type="entry name" value="Alanine--tRNA ligase"/>
    <property type="match status" value="1"/>
</dbReference>
<evidence type="ECO:0000256" key="4">
    <source>
        <dbReference type="ARBA" id="ARBA00022723"/>
    </source>
</evidence>